<proteinExistence type="predicted"/>
<feature type="transmembrane region" description="Helical" evidence="1">
    <location>
        <begin position="121"/>
        <end position="139"/>
    </location>
</feature>
<gene>
    <name evidence="2" type="ORF">IAA64_05975</name>
</gene>
<dbReference type="EMBL" id="DVOT01000109">
    <property type="protein sequence ID" value="HIV27496.1"/>
    <property type="molecule type" value="Genomic_DNA"/>
</dbReference>
<organism evidence="2 3">
    <name type="scientific">Candidatus Ornithocaccomicrobium faecavium</name>
    <dbReference type="NCBI Taxonomy" id="2840890"/>
    <lineage>
        <taxon>Bacteria</taxon>
        <taxon>Bacillati</taxon>
        <taxon>Bacillota</taxon>
        <taxon>Clostridia</taxon>
        <taxon>Candidatus Ornithocaccomicrobium</taxon>
    </lineage>
</organism>
<feature type="transmembrane region" description="Helical" evidence="1">
    <location>
        <begin position="250"/>
        <end position="272"/>
    </location>
</feature>
<keyword evidence="1" id="KW-1133">Transmembrane helix</keyword>
<reference evidence="2" key="2">
    <citation type="journal article" date="2021" name="PeerJ">
        <title>Extensive microbial diversity within the chicken gut microbiome revealed by metagenomics and culture.</title>
        <authorList>
            <person name="Gilroy R."/>
            <person name="Ravi A."/>
            <person name="Getino M."/>
            <person name="Pursley I."/>
            <person name="Horton D.L."/>
            <person name="Alikhan N.F."/>
            <person name="Baker D."/>
            <person name="Gharbi K."/>
            <person name="Hall N."/>
            <person name="Watson M."/>
            <person name="Adriaenssens E.M."/>
            <person name="Foster-Nyarko E."/>
            <person name="Jarju S."/>
            <person name="Secka A."/>
            <person name="Antonio M."/>
            <person name="Oren A."/>
            <person name="Chaudhuri R.R."/>
            <person name="La Ragione R."/>
            <person name="Hildebrand F."/>
            <person name="Pallen M.J."/>
        </authorList>
    </citation>
    <scope>NUCLEOTIDE SEQUENCE</scope>
    <source>
        <strain evidence="2">CHK183-6373</strain>
    </source>
</reference>
<comment type="caution">
    <text evidence="2">The sequence shown here is derived from an EMBL/GenBank/DDBJ whole genome shotgun (WGS) entry which is preliminary data.</text>
</comment>
<protein>
    <submittedName>
        <fullName evidence="2">Uncharacterized protein</fullName>
    </submittedName>
</protein>
<feature type="transmembrane region" description="Helical" evidence="1">
    <location>
        <begin position="85"/>
        <end position="109"/>
    </location>
</feature>
<feature type="transmembrane region" description="Helical" evidence="1">
    <location>
        <begin position="46"/>
        <end position="64"/>
    </location>
</feature>
<feature type="transmembrane region" description="Helical" evidence="1">
    <location>
        <begin position="322"/>
        <end position="344"/>
    </location>
</feature>
<evidence type="ECO:0000313" key="3">
    <source>
        <dbReference type="Proteomes" id="UP000886884"/>
    </source>
</evidence>
<feature type="transmembrane region" description="Helical" evidence="1">
    <location>
        <begin position="146"/>
        <end position="164"/>
    </location>
</feature>
<evidence type="ECO:0000313" key="2">
    <source>
        <dbReference type="EMBL" id="HIV27496.1"/>
    </source>
</evidence>
<feature type="transmembrane region" description="Helical" evidence="1">
    <location>
        <begin position="170"/>
        <end position="191"/>
    </location>
</feature>
<dbReference type="AlphaFoldDB" id="A0A9D1P6J8"/>
<accession>A0A9D1P6J8</accession>
<sequence>MRNTIEAFSKQFFGAKYEGARKSLLAAVILFIAVHATGFQVAIAPFVLYLTSTFFPAGVMWQVLTGRQHMETMQGMFMLPFDNRGFVFAYVLVLGAHTLITKTLPIWALFFAVASWSAEEIAIAVLCGCMACAATAAGYRMCRKGHAVLALLWAACILSAILLVRRWGVVLAMATINSLVAMLYLSFADAYDFCNTAVAKKAAWHTGHSGSMFVYLLRYLLANKSYLVNTAGLGAIACFLPLLFGEFGGLNMFPIGLAILCLNTPICTLLSCDPDLEQAIRMLPEQAGRFCRQYCLFVFAINCIVASIYLCSWQIINGNTGFIHAITLFLFALQSAILSVALEWIHPIRGWKTESDLWHHPRKYVVPLILLMFAALVGAWELSLWIWSAALFTECGICLYTTRPARNGKRESCRNDSRKT</sequence>
<reference evidence="2" key="1">
    <citation type="submission" date="2020-10" db="EMBL/GenBank/DDBJ databases">
        <authorList>
            <person name="Gilroy R."/>
        </authorList>
    </citation>
    <scope>NUCLEOTIDE SEQUENCE</scope>
    <source>
        <strain evidence="2">CHK183-6373</strain>
    </source>
</reference>
<keyword evidence="1" id="KW-0472">Membrane</keyword>
<feature type="transmembrane region" description="Helical" evidence="1">
    <location>
        <begin position="226"/>
        <end position="244"/>
    </location>
</feature>
<name>A0A9D1P6J8_9FIRM</name>
<feature type="transmembrane region" description="Helical" evidence="1">
    <location>
        <begin position="293"/>
        <end position="316"/>
    </location>
</feature>
<evidence type="ECO:0000256" key="1">
    <source>
        <dbReference type="SAM" id="Phobius"/>
    </source>
</evidence>
<dbReference type="Proteomes" id="UP000886884">
    <property type="component" value="Unassembled WGS sequence"/>
</dbReference>
<feature type="transmembrane region" description="Helical" evidence="1">
    <location>
        <begin position="364"/>
        <end position="380"/>
    </location>
</feature>
<keyword evidence="1" id="KW-0812">Transmembrane</keyword>